<evidence type="ECO:0000256" key="1">
    <source>
        <dbReference type="SAM" id="MobiDB-lite"/>
    </source>
</evidence>
<dbReference type="EMBL" id="CP000011">
    <property type="protein sequence ID" value="AAY59099.1"/>
    <property type="molecule type" value="Genomic_DNA"/>
</dbReference>
<protein>
    <submittedName>
        <fullName evidence="2">Uncharacterized protein</fullName>
    </submittedName>
</protein>
<feature type="region of interest" description="Disordered" evidence="1">
    <location>
        <begin position="1"/>
        <end position="70"/>
    </location>
</feature>
<evidence type="ECO:0000313" key="2">
    <source>
        <dbReference type="EMBL" id="AAY59099.1"/>
    </source>
</evidence>
<dbReference type="KEGG" id="bma:BMAA1649"/>
<reference evidence="2 3" key="1">
    <citation type="journal article" date="2004" name="Proc. Natl. Acad. Sci. U.S.A.">
        <title>Structural flexibility in the Burkholderia mallei genome.</title>
        <authorList>
            <person name="Nierman W.C."/>
            <person name="DeShazer D."/>
            <person name="Kim H.S."/>
            <person name="Tettelin H."/>
            <person name="Nelson K.E."/>
            <person name="Feldblyum T."/>
            <person name="Ulrich R.L."/>
            <person name="Ronning C.M."/>
            <person name="Brinkac L.M."/>
            <person name="Daugherty S.C."/>
            <person name="Davidsen T.D."/>
            <person name="Deboy R.T."/>
            <person name="Dimitrov G."/>
            <person name="Dodson R.J."/>
            <person name="Durkin A.S."/>
            <person name="Gwinn M.L."/>
            <person name="Haft D.H."/>
            <person name="Khouri H."/>
            <person name="Kolonay J.F."/>
            <person name="Madupu R."/>
            <person name="Mohammoud Y."/>
            <person name="Nelson W.C."/>
            <person name="Radune D."/>
            <person name="Romero C.M."/>
            <person name="Sarria S."/>
            <person name="Selengut J."/>
            <person name="Shamblin C."/>
            <person name="Sullivan S.A."/>
            <person name="White O."/>
            <person name="Yu Y."/>
            <person name="Zafar N."/>
            <person name="Zhou L."/>
            <person name="Fraser C.M."/>
        </authorList>
    </citation>
    <scope>NUCLEOTIDE SEQUENCE [LARGE SCALE GENOMIC DNA]</scope>
    <source>
        <strain evidence="2 3">ATCC 23344</strain>
    </source>
</reference>
<sequence length="96" mass="10507">MRRPIERGHREWLPACAAPRRPSPPASMGGPGIARGKQRPQEETMQNEPGAAPSTSHWAGSASGPVRDRRRSFAAPRELIALRYETPISAYYAGDV</sequence>
<dbReference type="Proteomes" id="UP000006693">
    <property type="component" value="Chromosome 2"/>
</dbReference>
<evidence type="ECO:0000313" key="3">
    <source>
        <dbReference type="Proteomes" id="UP000006693"/>
    </source>
</evidence>
<dbReference type="AlphaFoldDB" id="A0A0H2XD19"/>
<gene>
    <name evidence="2" type="ordered locus">BMAA1649</name>
</gene>
<feature type="compositionally biased region" description="Polar residues" evidence="1">
    <location>
        <begin position="43"/>
        <end position="58"/>
    </location>
</feature>
<name>A0A0H2XD19_BURMA</name>
<dbReference type="HOGENOM" id="CLU_183571_0_0_4"/>
<proteinExistence type="predicted"/>
<keyword evidence="3" id="KW-1185">Reference proteome</keyword>
<organism evidence="2 3">
    <name type="scientific">Burkholderia mallei (strain ATCC 23344)</name>
    <dbReference type="NCBI Taxonomy" id="243160"/>
    <lineage>
        <taxon>Bacteria</taxon>
        <taxon>Pseudomonadati</taxon>
        <taxon>Pseudomonadota</taxon>
        <taxon>Betaproteobacteria</taxon>
        <taxon>Burkholderiales</taxon>
        <taxon>Burkholderiaceae</taxon>
        <taxon>Burkholderia</taxon>
        <taxon>pseudomallei group</taxon>
    </lineage>
</organism>
<accession>A0A0H2XD19</accession>
<feature type="compositionally biased region" description="Basic and acidic residues" evidence="1">
    <location>
        <begin position="1"/>
        <end position="12"/>
    </location>
</feature>